<evidence type="ECO:0000256" key="13">
    <source>
        <dbReference type="ARBA" id="ARBA00023098"/>
    </source>
</evidence>
<dbReference type="EMBL" id="PDZR01000001">
    <property type="protein sequence ID" value="PNG27446.1"/>
    <property type="molecule type" value="Genomic_DNA"/>
</dbReference>
<keyword evidence="16" id="KW-1208">Phospholipid metabolism</keyword>
<reference evidence="20 21" key="1">
    <citation type="submission" date="2017-10" db="EMBL/GenBank/DDBJ databases">
        <title>Genome announcement of Methylocella silvestris TVC from permafrost.</title>
        <authorList>
            <person name="Wang J."/>
            <person name="Geng K."/>
            <person name="Ul-Haque F."/>
            <person name="Crombie A.T."/>
            <person name="Street L.E."/>
            <person name="Wookey P.A."/>
            <person name="Murrell J.C."/>
            <person name="Pratscher J."/>
        </authorList>
    </citation>
    <scope>NUCLEOTIDE SEQUENCE [LARGE SCALE GENOMIC DNA]</scope>
    <source>
        <strain evidence="20 21">TVC</strain>
    </source>
</reference>
<evidence type="ECO:0000256" key="4">
    <source>
        <dbReference type="ARBA" id="ARBA00005189"/>
    </source>
</evidence>
<comment type="pathway">
    <text evidence="4">Lipid metabolism.</text>
</comment>
<evidence type="ECO:0000256" key="14">
    <source>
        <dbReference type="ARBA" id="ARBA00023136"/>
    </source>
</evidence>
<dbReference type="GO" id="GO:0008715">
    <property type="term" value="F:CDP-diacylglycerol diphosphatase activity"/>
    <property type="evidence" value="ECO:0007669"/>
    <property type="project" value="UniProtKB-EC"/>
</dbReference>
<dbReference type="Gene3D" id="3.30.428.30">
    <property type="entry name" value="HIT family - CDH-like"/>
    <property type="match status" value="1"/>
</dbReference>
<evidence type="ECO:0000256" key="5">
    <source>
        <dbReference type="ARBA" id="ARBA00006435"/>
    </source>
</evidence>
<evidence type="ECO:0000256" key="19">
    <source>
        <dbReference type="SAM" id="Phobius"/>
    </source>
</evidence>
<organism evidence="20 21">
    <name type="scientific">Methylocella silvestris</name>
    <dbReference type="NCBI Taxonomy" id="199596"/>
    <lineage>
        <taxon>Bacteria</taxon>
        <taxon>Pseudomonadati</taxon>
        <taxon>Pseudomonadota</taxon>
        <taxon>Alphaproteobacteria</taxon>
        <taxon>Hyphomicrobiales</taxon>
        <taxon>Beijerinckiaceae</taxon>
        <taxon>Methylocella</taxon>
    </lineage>
</organism>
<comment type="subcellular location">
    <subcellularLocation>
        <location evidence="2">Cell membrane</location>
        <topology evidence="2">Single-pass membrane protein</topology>
    </subcellularLocation>
</comment>
<dbReference type="GO" id="GO:0005886">
    <property type="term" value="C:plasma membrane"/>
    <property type="evidence" value="ECO:0007669"/>
    <property type="project" value="UniProtKB-SubCell"/>
</dbReference>
<dbReference type="InterPro" id="IPR036265">
    <property type="entry name" value="HIT-like_sf"/>
</dbReference>
<dbReference type="Proteomes" id="UP000236286">
    <property type="component" value="Unassembled WGS sequence"/>
</dbReference>
<evidence type="ECO:0000256" key="11">
    <source>
        <dbReference type="ARBA" id="ARBA00022801"/>
    </source>
</evidence>
<proteinExistence type="inferred from homology"/>
<evidence type="ECO:0000256" key="3">
    <source>
        <dbReference type="ARBA" id="ARBA00004927"/>
    </source>
</evidence>
<sequence>MLSEPPKAFVAAVLKTTRSDALRGRIRLLALGVCSLWVLAVGAVAAIDSNALWTIVHGPCTFNETHFKSPAPCARINLKDGEAGGWAVLKDIVGRTQFLLIPTRRLSGMEDPLLGGDELPNYWIPAWATRKLVAANAKKALARDEIAMAINGAGARSQNQLHIHVDCVRPAVRDELRKRASEIGTDWADFRMLGQNYRARRIDGEEPQPDPFRLLAEDKRSLPLRDDSLAVIGASFADGAPGFIAIAQQAPGGATHLEDLQDHFCKVADE</sequence>
<evidence type="ECO:0000313" key="20">
    <source>
        <dbReference type="EMBL" id="PNG27446.1"/>
    </source>
</evidence>
<protein>
    <recommendedName>
        <fullName evidence="7">CDP-diacylglycerol pyrophosphatase</fullName>
        <ecNumber evidence="6">3.6.1.26</ecNumber>
    </recommendedName>
    <alternativeName>
        <fullName evidence="17">CDP-diacylglycerol phosphatidylhydrolase</fullName>
    </alternativeName>
    <alternativeName>
        <fullName evidence="18">CDP-diglyceride hydrolase</fullName>
    </alternativeName>
</protein>
<keyword evidence="10 19" id="KW-0812">Transmembrane</keyword>
<name>A0A2J7TKZ8_METSI</name>
<keyword evidence="8" id="KW-1003">Cell membrane</keyword>
<comment type="pathway">
    <text evidence="3">Phospholipid metabolism; CDP-diacylglycerol degradation; phosphatidate from CDP-diacylglycerol: step 1/1.</text>
</comment>
<dbReference type="InterPro" id="IPR003763">
    <property type="entry name" value="CDP-diacylglyc_Pase"/>
</dbReference>
<evidence type="ECO:0000256" key="7">
    <source>
        <dbReference type="ARBA" id="ARBA00019608"/>
    </source>
</evidence>
<feature type="transmembrane region" description="Helical" evidence="19">
    <location>
        <begin position="28"/>
        <end position="47"/>
    </location>
</feature>
<evidence type="ECO:0000256" key="8">
    <source>
        <dbReference type="ARBA" id="ARBA00022475"/>
    </source>
</evidence>
<evidence type="ECO:0000256" key="10">
    <source>
        <dbReference type="ARBA" id="ARBA00022692"/>
    </source>
</evidence>
<dbReference type="EC" id="3.6.1.26" evidence="6"/>
<dbReference type="AlphaFoldDB" id="A0A2J7TKZ8"/>
<dbReference type="SUPFAM" id="SSF54197">
    <property type="entry name" value="HIT-like"/>
    <property type="match status" value="1"/>
</dbReference>
<accession>A0A2J7TKZ8</accession>
<evidence type="ECO:0000256" key="2">
    <source>
        <dbReference type="ARBA" id="ARBA00004162"/>
    </source>
</evidence>
<dbReference type="RefSeq" id="WP_102841753.1">
    <property type="nucleotide sequence ID" value="NZ_PDZR01000001.1"/>
</dbReference>
<evidence type="ECO:0000256" key="1">
    <source>
        <dbReference type="ARBA" id="ARBA00001007"/>
    </source>
</evidence>
<dbReference type="GO" id="GO:0008654">
    <property type="term" value="P:phospholipid biosynthetic process"/>
    <property type="evidence" value="ECO:0007669"/>
    <property type="project" value="UniProtKB-KW"/>
</dbReference>
<evidence type="ECO:0000256" key="6">
    <source>
        <dbReference type="ARBA" id="ARBA00012375"/>
    </source>
</evidence>
<evidence type="ECO:0000256" key="18">
    <source>
        <dbReference type="ARBA" id="ARBA00032892"/>
    </source>
</evidence>
<keyword evidence="13" id="KW-0443">Lipid metabolism</keyword>
<dbReference type="OrthoDB" id="481399at2"/>
<dbReference type="GO" id="GO:0046342">
    <property type="term" value="P:CDP-diacylglycerol catabolic process"/>
    <property type="evidence" value="ECO:0007669"/>
    <property type="project" value="UniProtKB-UniPathway"/>
</dbReference>
<keyword evidence="11" id="KW-0378">Hydrolase</keyword>
<comment type="caution">
    <text evidence="20">The sequence shown here is derived from an EMBL/GenBank/DDBJ whole genome shotgun (WGS) entry which is preliminary data.</text>
</comment>
<dbReference type="Pfam" id="PF02611">
    <property type="entry name" value="CDH"/>
    <property type="match status" value="1"/>
</dbReference>
<gene>
    <name evidence="20" type="ORF">CR492_00420</name>
</gene>
<dbReference type="UniPathway" id="UPA00609">
    <property type="reaction ID" value="UER00664"/>
</dbReference>
<evidence type="ECO:0000313" key="21">
    <source>
        <dbReference type="Proteomes" id="UP000236286"/>
    </source>
</evidence>
<evidence type="ECO:0000256" key="12">
    <source>
        <dbReference type="ARBA" id="ARBA00022989"/>
    </source>
</evidence>
<evidence type="ECO:0000256" key="17">
    <source>
        <dbReference type="ARBA" id="ARBA00032888"/>
    </source>
</evidence>
<keyword evidence="12 19" id="KW-1133">Transmembrane helix</keyword>
<keyword evidence="9" id="KW-0444">Lipid biosynthesis</keyword>
<comment type="similarity">
    <text evidence="5">Belongs to the Cdh family.</text>
</comment>
<evidence type="ECO:0000256" key="16">
    <source>
        <dbReference type="ARBA" id="ARBA00023264"/>
    </source>
</evidence>
<evidence type="ECO:0000256" key="15">
    <source>
        <dbReference type="ARBA" id="ARBA00023209"/>
    </source>
</evidence>
<keyword evidence="15" id="KW-0594">Phospholipid biosynthesis</keyword>
<comment type="catalytic activity">
    <reaction evidence="1">
        <text>a CDP-1,2-diacyl-sn-glycerol + H2O = a 1,2-diacyl-sn-glycero-3-phosphate + CMP + 2 H(+)</text>
        <dbReference type="Rhea" id="RHEA:15221"/>
        <dbReference type="ChEBI" id="CHEBI:15377"/>
        <dbReference type="ChEBI" id="CHEBI:15378"/>
        <dbReference type="ChEBI" id="CHEBI:58332"/>
        <dbReference type="ChEBI" id="CHEBI:58608"/>
        <dbReference type="ChEBI" id="CHEBI:60377"/>
        <dbReference type="EC" id="3.6.1.26"/>
    </reaction>
</comment>
<evidence type="ECO:0000256" key="9">
    <source>
        <dbReference type="ARBA" id="ARBA00022516"/>
    </source>
</evidence>
<keyword evidence="14 19" id="KW-0472">Membrane</keyword>